<evidence type="ECO:0000313" key="8">
    <source>
        <dbReference type="Proteomes" id="UP001281410"/>
    </source>
</evidence>
<dbReference type="Proteomes" id="UP001281410">
    <property type="component" value="Unassembled WGS sequence"/>
</dbReference>
<evidence type="ECO:0000256" key="5">
    <source>
        <dbReference type="SAM" id="MobiDB-lite"/>
    </source>
</evidence>
<evidence type="ECO:0000259" key="6">
    <source>
        <dbReference type="PROSITE" id="PS50808"/>
    </source>
</evidence>
<keyword evidence="3" id="KW-0862">Zinc</keyword>
<dbReference type="AlphaFoldDB" id="A0AAE0DR90"/>
<evidence type="ECO:0000313" key="7">
    <source>
        <dbReference type="EMBL" id="KAK3183092.1"/>
    </source>
</evidence>
<dbReference type="InterPro" id="IPR003656">
    <property type="entry name" value="Znf_BED"/>
</dbReference>
<evidence type="ECO:0000256" key="2">
    <source>
        <dbReference type="ARBA" id="ARBA00022771"/>
    </source>
</evidence>
<organism evidence="7 8">
    <name type="scientific">Dipteronia sinensis</name>
    <dbReference type="NCBI Taxonomy" id="43782"/>
    <lineage>
        <taxon>Eukaryota</taxon>
        <taxon>Viridiplantae</taxon>
        <taxon>Streptophyta</taxon>
        <taxon>Embryophyta</taxon>
        <taxon>Tracheophyta</taxon>
        <taxon>Spermatophyta</taxon>
        <taxon>Magnoliopsida</taxon>
        <taxon>eudicotyledons</taxon>
        <taxon>Gunneridae</taxon>
        <taxon>Pentapetalae</taxon>
        <taxon>rosids</taxon>
        <taxon>malvids</taxon>
        <taxon>Sapindales</taxon>
        <taxon>Sapindaceae</taxon>
        <taxon>Hippocastanoideae</taxon>
        <taxon>Acereae</taxon>
        <taxon>Dipteronia</taxon>
    </lineage>
</organism>
<dbReference type="GO" id="GO:0003677">
    <property type="term" value="F:DNA binding"/>
    <property type="evidence" value="ECO:0007669"/>
    <property type="project" value="InterPro"/>
</dbReference>
<proteinExistence type="predicted"/>
<evidence type="ECO:0000256" key="4">
    <source>
        <dbReference type="PROSITE-ProRule" id="PRU00027"/>
    </source>
</evidence>
<keyword evidence="8" id="KW-1185">Reference proteome</keyword>
<comment type="caution">
    <text evidence="7">The sequence shown here is derived from an EMBL/GenBank/DDBJ whole genome shotgun (WGS) entry which is preliminary data.</text>
</comment>
<keyword evidence="2 4" id="KW-0863">Zinc-finger</keyword>
<feature type="region of interest" description="Disordered" evidence="5">
    <location>
        <begin position="1"/>
        <end position="25"/>
    </location>
</feature>
<feature type="domain" description="BED-type" evidence="6">
    <location>
        <begin position="66"/>
        <end position="128"/>
    </location>
</feature>
<feature type="compositionally biased region" description="Basic residues" evidence="5">
    <location>
        <begin position="14"/>
        <end position="23"/>
    </location>
</feature>
<dbReference type="GO" id="GO:0008270">
    <property type="term" value="F:zinc ion binding"/>
    <property type="evidence" value="ECO:0007669"/>
    <property type="project" value="UniProtKB-KW"/>
</dbReference>
<gene>
    <name evidence="7" type="ORF">Dsin_030378</name>
</gene>
<reference evidence="7" key="1">
    <citation type="journal article" date="2023" name="Plant J.">
        <title>Genome sequences and population genomics provide insights into the demographic history, inbreeding, and mutation load of two 'living fossil' tree species of Dipteronia.</title>
        <authorList>
            <person name="Feng Y."/>
            <person name="Comes H.P."/>
            <person name="Chen J."/>
            <person name="Zhu S."/>
            <person name="Lu R."/>
            <person name="Zhang X."/>
            <person name="Li P."/>
            <person name="Qiu J."/>
            <person name="Olsen K.M."/>
            <person name="Qiu Y."/>
        </authorList>
    </citation>
    <scope>NUCLEOTIDE SEQUENCE</scope>
    <source>
        <strain evidence="7">NBL</strain>
    </source>
</reference>
<dbReference type="PROSITE" id="PS50808">
    <property type="entry name" value="ZF_BED"/>
    <property type="match status" value="1"/>
</dbReference>
<dbReference type="EMBL" id="JANJYJ010000010">
    <property type="protein sequence ID" value="KAK3183092.1"/>
    <property type="molecule type" value="Genomic_DNA"/>
</dbReference>
<name>A0AAE0DR90_9ROSI</name>
<accession>A0AAE0DR90</accession>
<evidence type="ECO:0000256" key="1">
    <source>
        <dbReference type="ARBA" id="ARBA00022723"/>
    </source>
</evidence>
<keyword evidence="1" id="KW-0479">Metal-binding</keyword>
<protein>
    <recommendedName>
        <fullName evidence="6">BED-type domain-containing protein</fullName>
    </recommendedName>
</protein>
<evidence type="ECO:0000256" key="3">
    <source>
        <dbReference type="ARBA" id="ARBA00022833"/>
    </source>
</evidence>
<sequence>MPLQTSNIEEEEKRKKKKRKRLLERKEKEREKFRQLLFYAFFQKLSDMPNSLESMRAETEIDNDLNDNAPLWKYVTKLEKMGKGGENMSFKCNFCQQVYKGSYYRVKNHLLKMKGGGIASCPKVTVANLSEMQKVLEEAELRVKQSLPRQVPLPTTVGYFSASVSNYFQMDLSFVEKKKRKGSGSIEKAFNNSAREQLDSEIA</sequence>